<dbReference type="SFLD" id="SFLDG01135">
    <property type="entry name" value="C1.5.6:_HAD__Beta-PGM__Phospha"/>
    <property type="match status" value="1"/>
</dbReference>
<dbReference type="SFLD" id="SFLDS00003">
    <property type="entry name" value="Haloacid_Dehalogenase"/>
    <property type="match status" value="1"/>
</dbReference>
<dbReference type="AlphaFoldDB" id="A0AAU7D067"/>
<dbReference type="CDD" id="cd07505">
    <property type="entry name" value="HAD_BPGM-like"/>
    <property type="match status" value="1"/>
</dbReference>
<dbReference type="EMBL" id="CP121194">
    <property type="protein sequence ID" value="XBH10851.1"/>
    <property type="molecule type" value="Genomic_DNA"/>
</dbReference>
<dbReference type="PANTHER" id="PTHR43481:SF4">
    <property type="entry name" value="GLYCEROL-1-PHOSPHATE PHOSPHOHYDROLASE 1-RELATED"/>
    <property type="match status" value="1"/>
</dbReference>
<organism evidence="1">
    <name type="scientific">Edaphobacter paludis</name>
    <dbReference type="NCBI Taxonomy" id="3035702"/>
    <lineage>
        <taxon>Bacteria</taxon>
        <taxon>Pseudomonadati</taxon>
        <taxon>Acidobacteriota</taxon>
        <taxon>Terriglobia</taxon>
        <taxon>Terriglobales</taxon>
        <taxon>Acidobacteriaceae</taxon>
        <taxon>Edaphobacter</taxon>
    </lineage>
</organism>
<accession>A0AAU7D067</accession>
<dbReference type="InterPro" id="IPR023198">
    <property type="entry name" value="PGP-like_dom2"/>
</dbReference>
<evidence type="ECO:0000313" key="1">
    <source>
        <dbReference type="EMBL" id="XBH10851.1"/>
    </source>
</evidence>
<dbReference type="GO" id="GO:0050308">
    <property type="term" value="F:sugar-phosphatase activity"/>
    <property type="evidence" value="ECO:0007669"/>
    <property type="project" value="TreeGrafter"/>
</dbReference>
<sequence length="217" mass="24001">MLQGESQILKLKLPAGPFKAYLFDCDGTIADSMPLHYIAWRSVLAEWKCEFSEEVFYAWGGMPATEIISTLNQRHGLAMPVEEISRRKEDLYFAALPQLKAVPEVLEHIEDQFGQIPFAVVSGSTKDSVVASLESLKILDRFDTLVCAGDYARSKPDPEPFLMAAERLGVAPECCLVFEDTDMGVQAATAAGMASVKVPAPWERVRFDEPLLSGVRE</sequence>
<dbReference type="Gene3D" id="3.40.50.1000">
    <property type="entry name" value="HAD superfamily/HAD-like"/>
    <property type="match status" value="1"/>
</dbReference>
<dbReference type="SFLD" id="SFLDG01129">
    <property type="entry name" value="C1.5:_HAD__Beta-PGM__Phosphata"/>
    <property type="match status" value="1"/>
</dbReference>
<protein>
    <submittedName>
        <fullName evidence="1">HAD family phosphatase</fullName>
    </submittedName>
</protein>
<gene>
    <name evidence="1" type="ORF">P4G45_03735</name>
</gene>
<name>A0AAU7D067_9BACT</name>
<dbReference type="InterPro" id="IPR036412">
    <property type="entry name" value="HAD-like_sf"/>
</dbReference>
<dbReference type="InterPro" id="IPR006439">
    <property type="entry name" value="HAD-SF_hydro_IA"/>
</dbReference>
<dbReference type="InterPro" id="IPR041492">
    <property type="entry name" value="HAD_2"/>
</dbReference>
<dbReference type="NCBIfam" id="TIGR01509">
    <property type="entry name" value="HAD-SF-IA-v3"/>
    <property type="match status" value="1"/>
</dbReference>
<proteinExistence type="predicted"/>
<dbReference type="InterPro" id="IPR051806">
    <property type="entry name" value="HAD-like_SPP"/>
</dbReference>
<dbReference type="Gene3D" id="1.10.150.240">
    <property type="entry name" value="Putative phosphatase, domain 2"/>
    <property type="match status" value="1"/>
</dbReference>
<dbReference type="KEGG" id="epl:P4G45_03735"/>
<dbReference type="RefSeq" id="WP_348268342.1">
    <property type="nucleotide sequence ID" value="NZ_CP121194.1"/>
</dbReference>
<dbReference type="PANTHER" id="PTHR43481">
    <property type="entry name" value="FRUCTOSE-1-PHOSPHATE PHOSPHATASE"/>
    <property type="match status" value="1"/>
</dbReference>
<reference evidence="1" key="1">
    <citation type="submission" date="2023-03" db="EMBL/GenBank/DDBJ databases">
        <title>Edaphobacter sp.</title>
        <authorList>
            <person name="Huber K.J."/>
            <person name="Papendorf J."/>
            <person name="Pilke C."/>
            <person name="Bunk B."/>
            <person name="Sproeer C."/>
            <person name="Pester M."/>
        </authorList>
    </citation>
    <scope>NUCLEOTIDE SEQUENCE</scope>
    <source>
        <strain evidence="1">DSM 109919</strain>
    </source>
</reference>
<dbReference type="Pfam" id="PF13419">
    <property type="entry name" value="HAD_2"/>
    <property type="match status" value="1"/>
</dbReference>
<dbReference type="SUPFAM" id="SSF56784">
    <property type="entry name" value="HAD-like"/>
    <property type="match status" value="1"/>
</dbReference>
<dbReference type="InterPro" id="IPR023214">
    <property type="entry name" value="HAD_sf"/>
</dbReference>